<dbReference type="SMART" id="SM00387">
    <property type="entry name" value="HATPase_c"/>
    <property type="match status" value="1"/>
</dbReference>
<organism evidence="9 10">
    <name type="scientific">SAR86 cluster bacterium</name>
    <dbReference type="NCBI Taxonomy" id="2030880"/>
    <lineage>
        <taxon>Bacteria</taxon>
        <taxon>Pseudomonadati</taxon>
        <taxon>Pseudomonadota</taxon>
        <taxon>Gammaproteobacteria</taxon>
        <taxon>SAR86 cluster</taxon>
    </lineage>
</organism>
<keyword evidence="4" id="KW-0547">Nucleotide-binding</keyword>
<dbReference type="AlphaFoldDB" id="A0A972VZG7"/>
<dbReference type="InterPro" id="IPR000014">
    <property type="entry name" value="PAS"/>
</dbReference>
<evidence type="ECO:0000259" key="8">
    <source>
        <dbReference type="PROSITE" id="PS50109"/>
    </source>
</evidence>
<dbReference type="Gene3D" id="3.30.450.20">
    <property type="entry name" value="PAS domain"/>
    <property type="match status" value="1"/>
</dbReference>
<evidence type="ECO:0000256" key="3">
    <source>
        <dbReference type="ARBA" id="ARBA00022679"/>
    </source>
</evidence>
<accession>A0A972VZG7</accession>
<reference evidence="9" key="1">
    <citation type="submission" date="2020-05" db="EMBL/GenBank/DDBJ databases">
        <title>Sulfur intermediates as new biogeochemical hubs in an aquatic model microbial ecosystem.</title>
        <authorList>
            <person name="Vigneron A."/>
        </authorList>
    </citation>
    <scope>NUCLEOTIDE SEQUENCE</scope>
    <source>
        <strain evidence="9">Bin.250</strain>
    </source>
</reference>
<comment type="caution">
    <text evidence="9">The sequence shown here is derived from an EMBL/GenBank/DDBJ whole genome shotgun (WGS) entry which is preliminary data.</text>
</comment>
<gene>
    <name evidence="9" type="ORF">HQ497_13250</name>
</gene>
<dbReference type="PRINTS" id="PR00344">
    <property type="entry name" value="BCTRLSENSOR"/>
</dbReference>
<dbReference type="PANTHER" id="PTHR43065">
    <property type="entry name" value="SENSOR HISTIDINE KINASE"/>
    <property type="match status" value="1"/>
</dbReference>
<dbReference type="PANTHER" id="PTHR43065:SF46">
    <property type="entry name" value="C4-DICARBOXYLATE TRANSPORT SENSOR PROTEIN DCTB"/>
    <property type="match status" value="1"/>
</dbReference>
<evidence type="ECO:0000256" key="1">
    <source>
        <dbReference type="ARBA" id="ARBA00000085"/>
    </source>
</evidence>
<keyword evidence="6" id="KW-0067">ATP-binding</keyword>
<dbReference type="SUPFAM" id="SSF55785">
    <property type="entry name" value="PYP-like sensor domain (PAS domain)"/>
    <property type="match status" value="1"/>
</dbReference>
<dbReference type="InterPro" id="IPR003594">
    <property type="entry name" value="HATPase_dom"/>
</dbReference>
<dbReference type="Gene3D" id="3.30.565.10">
    <property type="entry name" value="Histidine kinase-like ATPase, C-terminal domain"/>
    <property type="match status" value="1"/>
</dbReference>
<evidence type="ECO:0000256" key="2">
    <source>
        <dbReference type="ARBA" id="ARBA00012438"/>
    </source>
</evidence>
<dbReference type="InterPro" id="IPR035965">
    <property type="entry name" value="PAS-like_dom_sf"/>
</dbReference>
<keyword evidence="5" id="KW-0418">Kinase</keyword>
<dbReference type="InterPro" id="IPR036890">
    <property type="entry name" value="HATPase_C_sf"/>
</dbReference>
<keyword evidence="3" id="KW-0808">Transferase</keyword>
<evidence type="ECO:0000256" key="6">
    <source>
        <dbReference type="ARBA" id="ARBA00022840"/>
    </source>
</evidence>
<dbReference type="PROSITE" id="PS50109">
    <property type="entry name" value="HIS_KIN"/>
    <property type="match status" value="1"/>
</dbReference>
<dbReference type="EMBL" id="JABMOJ010000498">
    <property type="protein sequence ID" value="NQV66321.1"/>
    <property type="molecule type" value="Genomic_DNA"/>
</dbReference>
<evidence type="ECO:0000313" key="9">
    <source>
        <dbReference type="EMBL" id="NQV66321.1"/>
    </source>
</evidence>
<protein>
    <recommendedName>
        <fullName evidence="2">histidine kinase</fullName>
        <ecNumber evidence="2">2.7.13.3</ecNumber>
    </recommendedName>
</protein>
<dbReference type="Pfam" id="PF13188">
    <property type="entry name" value="PAS_8"/>
    <property type="match status" value="1"/>
</dbReference>
<dbReference type="EC" id="2.7.13.3" evidence="2"/>
<feature type="domain" description="Histidine kinase" evidence="8">
    <location>
        <begin position="230"/>
        <end position="454"/>
    </location>
</feature>
<evidence type="ECO:0000256" key="5">
    <source>
        <dbReference type="ARBA" id="ARBA00022777"/>
    </source>
</evidence>
<dbReference type="Proteomes" id="UP000754644">
    <property type="component" value="Unassembled WGS sequence"/>
</dbReference>
<dbReference type="InterPro" id="IPR004358">
    <property type="entry name" value="Sig_transdc_His_kin-like_C"/>
</dbReference>
<keyword evidence="7" id="KW-0902">Two-component regulatory system</keyword>
<comment type="catalytic activity">
    <reaction evidence="1">
        <text>ATP + protein L-histidine = ADP + protein N-phospho-L-histidine.</text>
        <dbReference type="EC" id="2.7.13.3"/>
    </reaction>
</comment>
<proteinExistence type="predicted"/>
<dbReference type="GO" id="GO:0004673">
    <property type="term" value="F:protein histidine kinase activity"/>
    <property type="evidence" value="ECO:0007669"/>
    <property type="project" value="UniProtKB-EC"/>
</dbReference>
<evidence type="ECO:0000256" key="4">
    <source>
        <dbReference type="ARBA" id="ARBA00022741"/>
    </source>
</evidence>
<dbReference type="Pfam" id="PF02518">
    <property type="entry name" value="HATPase_c"/>
    <property type="match status" value="1"/>
</dbReference>
<evidence type="ECO:0000256" key="7">
    <source>
        <dbReference type="ARBA" id="ARBA00023012"/>
    </source>
</evidence>
<name>A0A972VZG7_9GAMM</name>
<dbReference type="InterPro" id="IPR005467">
    <property type="entry name" value="His_kinase_dom"/>
</dbReference>
<dbReference type="GO" id="GO:0005524">
    <property type="term" value="F:ATP binding"/>
    <property type="evidence" value="ECO:0007669"/>
    <property type="project" value="UniProtKB-KW"/>
</dbReference>
<dbReference type="GO" id="GO:0000160">
    <property type="term" value="P:phosphorelay signal transduction system"/>
    <property type="evidence" value="ECO:0007669"/>
    <property type="project" value="UniProtKB-KW"/>
</dbReference>
<dbReference type="SUPFAM" id="SSF55874">
    <property type="entry name" value="ATPase domain of HSP90 chaperone/DNA topoisomerase II/histidine kinase"/>
    <property type="match status" value="1"/>
</dbReference>
<evidence type="ECO:0000313" key="10">
    <source>
        <dbReference type="Proteomes" id="UP000754644"/>
    </source>
</evidence>
<sequence>MGYKRFSLLLTFRLTLALASLMALTYLLAKPGYYAGTLLMLLILPFQCWEISQFVARTNQELSRFLDAVRYADFNQKFDLAPMGAKFPALGDTLNGIMARYRDDRRQQEAELNHLRALIEQVPIPLVSLYHDEQITLWNNAARRLFGQADLAQTDHLQQFGERFYHAVIDIRVGERRLAKFISDDQELTLAIAASEMTIAGRSEKILSLQNIQQELDDSQLDAWQELVRVLTHEILNSITPVASLSRTSLQLLEDLTDRLSSELELSDELGDELGDIKEAVETVARRSDGLMNFVASYRKLTRLPSPQREALPIKDLFDGVGRIMTAHDDASNIALTTHILPETLTLEADRAMIEQVLINLLQNAAQANTGRGTVDVSLSARLNRRGQITIEVQDNGPGIPAELLKQVFVPFFTTRRDGSGVGLALSRQIMIAHGGSISANRAPTGGALISLNF</sequence>